<evidence type="ECO:0000313" key="3">
    <source>
        <dbReference type="EMBL" id="QDI92964.1"/>
    </source>
</evidence>
<dbReference type="InterPro" id="IPR010982">
    <property type="entry name" value="Lambda_DNA-bd_dom_sf"/>
</dbReference>
<dbReference type="EMBL" id="CP035485">
    <property type="protein sequence ID" value="QDI92964.1"/>
    <property type="molecule type" value="Genomic_DNA"/>
</dbReference>
<keyword evidence="1" id="KW-0238">DNA-binding</keyword>
<protein>
    <submittedName>
        <fullName evidence="3">XRE family transcriptional regulator</fullName>
    </submittedName>
</protein>
<organism evidence="3 4">
    <name type="scientific">Salicibibacter halophilus</name>
    <dbReference type="NCBI Taxonomy" id="2502791"/>
    <lineage>
        <taxon>Bacteria</taxon>
        <taxon>Bacillati</taxon>
        <taxon>Bacillota</taxon>
        <taxon>Bacilli</taxon>
        <taxon>Bacillales</taxon>
        <taxon>Bacillaceae</taxon>
        <taxon>Salicibibacter</taxon>
    </lineage>
</organism>
<dbReference type="PANTHER" id="PTHR46558">
    <property type="entry name" value="TRACRIPTIONAL REGULATORY PROTEIN-RELATED-RELATED"/>
    <property type="match status" value="1"/>
</dbReference>
<dbReference type="SMART" id="SM00530">
    <property type="entry name" value="HTH_XRE"/>
    <property type="match status" value="1"/>
</dbReference>
<dbReference type="OrthoDB" id="72638at2"/>
<dbReference type="PANTHER" id="PTHR46558:SF11">
    <property type="entry name" value="HTH-TYPE TRANSCRIPTIONAL REGULATOR XRE"/>
    <property type="match status" value="1"/>
</dbReference>
<evidence type="ECO:0000256" key="1">
    <source>
        <dbReference type="ARBA" id="ARBA00023125"/>
    </source>
</evidence>
<dbReference type="KEGG" id="sale:EPH95_02900"/>
<dbReference type="Gene3D" id="1.10.260.40">
    <property type="entry name" value="lambda repressor-like DNA-binding domains"/>
    <property type="match status" value="1"/>
</dbReference>
<dbReference type="AlphaFoldDB" id="A0A514LM71"/>
<evidence type="ECO:0000313" key="4">
    <source>
        <dbReference type="Proteomes" id="UP000319756"/>
    </source>
</evidence>
<dbReference type="Proteomes" id="UP000319756">
    <property type="component" value="Chromosome"/>
</dbReference>
<dbReference type="GO" id="GO:0003677">
    <property type="term" value="F:DNA binding"/>
    <property type="evidence" value="ECO:0007669"/>
    <property type="project" value="UniProtKB-KW"/>
</dbReference>
<dbReference type="InterPro" id="IPR001387">
    <property type="entry name" value="Cro/C1-type_HTH"/>
</dbReference>
<feature type="domain" description="HTH cro/C1-type" evidence="2">
    <location>
        <begin position="10"/>
        <end position="63"/>
    </location>
</feature>
<dbReference type="Pfam" id="PF01381">
    <property type="entry name" value="HTH_3"/>
    <property type="match status" value="1"/>
</dbReference>
<reference evidence="4" key="1">
    <citation type="submission" date="2019-01" db="EMBL/GenBank/DDBJ databases">
        <title>Genomic analysis of Salicibibacter sp. NKC3-5.</title>
        <authorList>
            <person name="Oh Y.J."/>
        </authorList>
    </citation>
    <scope>NUCLEOTIDE SEQUENCE [LARGE SCALE GENOMIC DNA]</scope>
    <source>
        <strain evidence="4">NKC3-5</strain>
    </source>
</reference>
<evidence type="ECO:0000259" key="2">
    <source>
        <dbReference type="PROSITE" id="PS50943"/>
    </source>
</evidence>
<dbReference type="SUPFAM" id="SSF47413">
    <property type="entry name" value="lambda repressor-like DNA-binding domains"/>
    <property type="match status" value="1"/>
</dbReference>
<sequence>MEQKKTLGDRLRLLRGNRTQDAIARGVGLQRSRYTHYENNRVEPDVETIQKLSNYFNVTTDYLLCLSDDPQGRSEEIKKEFNDPRIDLMFRDLQNMTDEELEEAFEMFKYIKFKYGDKGYKD</sequence>
<accession>A0A514LM71</accession>
<dbReference type="PROSITE" id="PS50943">
    <property type="entry name" value="HTH_CROC1"/>
    <property type="match status" value="1"/>
</dbReference>
<dbReference type="CDD" id="cd00093">
    <property type="entry name" value="HTH_XRE"/>
    <property type="match status" value="1"/>
</dbReference>
<gene>
    <name evidence="3" type="ORF">EPH95_02900</name>
</gene>
<name>A0A514LM71_9BACI</name>
<proteinExistence type="predicted"/>
<keyword evidence="4" id="KW-1185">Reference proteome</keyword>